<dbReference type="RefSeq" id="WP_106726474.1">
    <property type="nucleotide sequence ID" value="NZ_PXYL01000016.1"/>
</dbReference>
<evidence type="ECO:0000256" key="2">
    <source>
        <dbReference type="ARBA" id="ARBA00023052"/>
    </source>
</evidence>
<reference evidence="5 6" key="1">
    <citation type="submission" date="2018-03" db="EMBL/GenBank/DDBJ databases">
        <title>The draft genome of Mesorhizobium soli JCM 19897.</title>
        <authorList>
            <person name="Li L."/>
            <person name="Liu L."/>
            <person name="Liang L."/>
            <person name="Wang T."/>
            <person name="Zhang X."/>
        </authorList>
    </citation>
    <scope>NUCLEOTIDE SEQUENCE [LARGE SCALE GENOMIC DNA]</scope>
    <source>
        <strain evidence="5 6">JCM 19897</strain>
    </source>
</reference>
<dbReference type="GO" id="GO:0000287">
    <property type="term" value="F:magnesium ion binding"/>
    <property type="evidence" value="ECO:0007669"/>
    <property type="project" value="InterPro"/>
</dbReference>
<keyword evidence="6" id="KW-1185">Reference proteome</keyword>
<evidence type="ECO:0000256" key="3">
    <source>
        <dbReference type="ARBA" id="ARBA00023239"/>
    </source>
</evidence>
<dbReference type="InterPro" id="IPR000399">
    <property type="entry name" value="TPP-bd_CS"/>
</dbReference>
<proteinExistence type="predicted"/>
<dbReference type="PROSITE" id="PS00187">
    <property type="entry name" value="TPP_ENZYMES"/>
    <property type="match status" value="1"/>
</dbReference>
<keyword evidence="3" id="KW-0456">Lyase</keyword>
<accession>A0A2P7S350</accession>
<dbReference type="GO" id="GO:0030976">
    <property type="term" value="F:thiamine pyrophosphate binding"/>
    <property type="evidence" value="ECO:0007669"/>
    <property type="project" value="InterPro"/>
</dbReference>
<dbReference type="Proteomes" id="UP000240653">
    <property type="component" value="Unassembled WGS sequence"/>
</dbReference>
<dbReference type="GO" id="GO:0016831">
    <property type="term" value="F:carboxy-lyase activity"/>
    <property type="evidence" value="ECO:0007669"/>
    <property type="project" value="UniProtKB-KW"/>
</dbReference>
<dbReference type="OrthoDB" id="8218035at2"/>
<evidence type="ECO:0000313" key="6">
    <source>
        <dbReference type="Proteomes" id="UP000240653"/>
    </source>
</evidence>
<sequence>MNRVEALEIWAKYRGDSPAVTGPSFGGRVLYAIAHRPATIYNMELGYPTAVCLGLALSLPSQRVYAVEGDGSMLAGLATLTTIGRYQPENLVILVIDNRAYVTTGSIPSATSAGTDLVAIAKGAGIAEAHRTTDPAELDRVMARAATEKGPFFIVASIEQEDMRAVGKSAAMPFDIVESSIRFRRTLEDRGLVPPIWAV</sequence>
<dbReference type="AlphaFoldDB" id="A0A2P7S350"/>
<evidence type="ECO:0000256" key="1">
    <source>
        <dbReference type="ARBA" id="ARBA00022793"/>
    </source>
</evidence>
<dbReference type="GO" id="GO:0044281">
    <property type="term" value="P:small molecule metabolic process"/>
    <property type="evidence" value="ECO:0007669"/>
    <property type="project" value="UniProtKB-ARBA"/>
</dbReference>
<dbReference type="PANTHER" id="PTHR42818:SF1">
    <property type="entry name" value="SULFOPYRUVATE DECARBOXYLASE"/>
    <property type="match status" value="1"/>
</dbReference>
<feature type="domain" description="Thiamine pyrophosphate enzyme TPP-binding" evidence="4">
    <location>
        <begin position="44"/>
        <end position="155"/>
    </location>
</feature>
<evidence type="ECO:0000259" key="4">
    <source>
        <dbReference type="Pfam" id="PF02775"/>
    </source>
</evidence>
<dbReference type="Gene3D" id="3.40.50.970">
    <property type="match status" value="1"/>
</dbReference>
<name>A0A2P7S350_9HYPH</name>
<keyword evidence="2" id="KW-0786">Thiamine pyrophosphate</keyword>
<dbReference type="InterPro" id="IPR051818">
    <property type="entry name" value="TPP_dependent_decarboxylase"/>
</dbReference>
<protein>
    <recommendedName>
        <fullName evidence="4">Thiamine pyrophosphate enzyme TPP-binding domain-containing protein</fullName>
    </recommendedName>
</protein>
<organism evidence="5 6">
    <name type="scientific">Pseudaminobacter soli</name>
    <name type="common">ex Li et al. 2025</name>
    <dbReference type="NCBI Taxonomy" id="1295366"/>
    <lineage>
        <taxon>Bacteria</taxon>
        <taxon>Pseudomonadati</taxon>
        <taxon>Pseudomonadota</taxon>
        <taxon>Alphaproteobacteria</taxon>
        <taxon>Hyphomicrobiales</taxon>
        <taxon>Phyllobacteriaceae</taxon>
        <taxon>Pseudaminobacter</taxon>
    </lineage>
</organism>
<gene>
    <name evidence="5" type="ORF">C7I85_23640</name>
</gene>
<dbReference type="InterPro" id="IPR029061">
    <property type="entry name" value="THDP-binding"/>
</dbReference>
<dbReference type="PANTHER" id="PTHR42818">
    <property type="entry name" value="SULFOPYRUVATE DECARBOXYLASE SUBUNIT ALPHA"/>
    <property type="match status" value="1"/>
</dbReference>
<dbReference type="EMBL" id="PXYL01000016">
    <property type="protein sequence ID" value="PSJ56879.1"/>
    <property type="molecule type" value="Genomic_DNA"/>
</dbReference>
<comment type="caution">
    <text evidence="5">The sequence shown here is derived from an EMBL/GenBank/DDBJ whole genome shotgun (WGS) entry which is preliminary data.</text>
</comment>
<dbReference type="Pfam" id="PF02775">
    <property type="entry name" value="TPP_enzyme_C"/>
    <property type="match status" value="1"/>
</dbReference>
<keyword evidence="1" id="KW-0210">Decarboxylase</keyword>
<dbReference type="SUPFAM" id="SSF52518">
    <property type="entry name" value="Thiamin diphosphate-binding fold (THDP-binding)"/>
    <property type="match status" value="1"/>
</dbReference>
<dbReference type="InterPro" id="IPR011766">
    <property type="entry name" value="TPP_enzyme_TPP-bd"/>
</dbReference>
<evidence type="ECO:0000313" key="5">
    <source>
        <dbReference type="EMBL" id="PSJ56879.1"/>
    </source>
</evidence>